<reference evidence="1 2" key="1">
    <citation type="submission" date="2017-08" db="EMBL/GenBank/DDBJ databases">
        <title>Complete genome sequence of bacteriophage vB_VpaS_KF5.</title>
        <authorList>
            <person name="Yu J."/>
            <person name="Kwak S.-J."/>
            <person name="Lim J.-A."/>
            <person name="Chang H.-J."/>
        </authorList>
    </citation>
    <scope>NUCLEOTIDE SEQUENCE [LARGE SCALE GENOMIC DNA]</scope>
</reference>
<name>A0A384WXD2_9CAUD</name>
<gene>
    <name evidence="1" type="ORF">KF5_042</name>
</gene>
<dbReference type="EMBL" id="MF754115">
    <property type="protein sequence ID" value="ATI19352.1"/>
    <property type="molecule type" value="Genomic_DNA"/>
</dbReference>
<evidence type="ECO:0000313" key="2">
    <source>
        <dbReference type="Proteomes" id="UP000257560"/>
    </source>
</evidence>
<evidence type="ECO:0000313" key="1">
    <source>
        <dbReference type="EMBL" id="ATI19352.1"/>
    </source>
</evidence>
<dbReference type="Proteomes" id="UP000257560">
    <property type="component" value="Segment"/>
</dbReference>
<sequence>MAFTTGSATSHKDLLSKIRAIATANGWTERRYTQGGATGEDELILSSDGMSGDEYYTAAFRTYTNTGTGAYNIELATAPAYNASAWNEQPSMSGIKVIYCNDLSMKYWLVVNKRRIMGCYQVAGIMEYFYIGKLINYTSLGHWARGSVVAGTGTSKTALWSDQGNGRSGFLHPRENTCEIRQPNDTWAHVNQVYPTSRSAGRLSDIANPYSNGDQWLVQLLGFTSTYNVVGEFEGCRWVPGRGVVLGQLLDDAVGSHKHVVVQDVYRNGHLDHFAMELL</sequence>
<organism evidence="1 2">
    <name type="scientific">Vibrio phage vB_VpaS_KF5</name>
    <dbReference type="NCBI Taxonomy" id="2041476"/>
    <lineage>
        <taxon>Viruses</taxon>
        <taxon>Duplodnaviria</taxon>
        <taxon>Heunggongvirae</taxon>
        <taxon>Uroviricota</taxon>
        <taxon>Caudoviricetes</taxon>
        <taxon>Mardecavirus</taxon>
        <taxon>Mardecavirus SSP002</taxon>
    </lineage>
</organism>
<accession>A0A384WXD2</accession>
<protein>
    <submittedName>
        <fullName evidence="1">Tail assembly protein</fullName>
    </submittedName>
</protein>
<proteinExistence type="predicted"/>